<dbReference type="Gene3D" id="3.80.10.10">
    <property type="entry name" value="Ribonuclease Inhibitor"/>
    <property type="match status" value="1"/>
</dbReference>
<dbReference type="InterPro" id="IPR036770">
    <property type="entry name" value="Ankyrin_rpt-contain_sf"/>
</dbReference>
<accession>A0ABR2L3Y6</accession>
<evidence type="ECO:0000313" key="2">
    <source>
        <dbReference type="Proteomes" id="UP001470230"/>
    </source>
</evidence>
<dbReference type="InterPro" id="IPR026906">
    <property type="entry name" value="LRR_5"/>
</dbReference>
<dbReference type="Proteomes" id="UP001470230">
    <property type="component" value="Unassembled WGS sequence"/>
</dbReference>
<dbReference type="InterPro" id="IPR032675">
    <property type="entry name" value="LRR_dom_sf"/>
</dbReference>
<dbReference type="SUPFAM" id="SSF52058">
    <property type="entry name" value="L domain-like"/>
    <property type="match status" value="1"/>
</dbReference>
<keyword evidence="2" id="KW-1185">Reference proteome</keyword>
<dbReference type="Pfam" id="PF13306">
    <property type="entry name" value="LRR_5"/>
    <property type="match status" value="1"/>
</dbReference>
<dbReference type="SUPFAM" id="SSF48403">
    <property type="entry name" value="Ankyrin repeat"/>
    <property type="match status" value="1"/>
</dbReference>
<name>A0ABR2L3Y6_9EUKA</name>
<gene>
    <name evidence="1" type="ORF">M9Y10_015671</name>
</gene>
<protein>
    <submittedName>
        <fullName evidence="1">Uncharacterized protein</fullName>
    </submittedName>
</protein>
<evidence type="ECO:0000313" key="1">
    <source>
        <dbReference type="EMBL" id="KAK8897706.1"/>
    </source>
</evidence>
<comment type="caution">
    <text evidence="1">The sequence shown here is derived from an EMBL/GenBank/DDBJ whole genome shotgun (WGS) entry which is preliminary data.</text>
</comment>
<proteinExistence type="predicted"/>
<reference evidence="1 2" key="1">
    <citation type="submission" date="2024-04" db="EMBL/GenBank/DDBJ databases">
        <title>Tritrichomonas musculus Genome.</title>
        <authorList>
            <person name="Alves-Ferreira E."/>
            <person name="Grigg M."/>
            <person name="Lorenzi H."/>
            <person name="Galac M."/>
        </authorList>
    </citation>
    <scope>NUCLEOTIDE SEQUENCE [LARGE SCALE GENOMIC DNA]</scope>
    <source>
        <strain evidence="1 2">EAF2021</strain>
    </source>
</reference>
<dbReference type="PANTHER" id="PTHR24159:SF5">
    <property type="entry name" value="ANK_REP_REGION DOMAIN-CONTAINING PROTEIN"/>
    <property type="match status" value="1"/>
</dbReference>
<dbReference type="PANTHER" id="PTHR24159">
    <property type="match status" value="1"/>
</dbReference>
<dbReference type="EMBL" id="JAPFFF010000002">
    <property type="protein sequence ID" value="KAK8897706.1"/>
    <property type="molecule type" value="Genomic_DNA"/>
</dbReference>
<sequence length="562" mass="66040">MVDQVAEYLDKLKQIQCILHDLFDNDSPDENDYDDLFEIIRSSKFNEDPHKIKLFLYLFSKITKNHHRNHNFNQTIERIIYYFAKDIKNLCSNSDIFDIFKNNKLILLFLFKEKIIMPNNEIYLKIAQKKYLERKYPQYFFTEFQSFLNDMEEKPELNEKYEENRFIGENDLYICRLIRNDFIEEFISHVNKTNMDLRSRINPSIFETNTFLLKNKSISLIQYATFFGSIQIFQYLRMNDVELEPSLWIFAIHSNNAELIHLLEEYHVEPPSSSYEKCFAESIKCHHNEISNYISNVSLNGKYESCFSEGLYKLIFRYHNYYHFPNNLNQSFVFYFLFQYDYYFFVDLLLQANKELLNVDFGAFTITKKNEDMVDLLLSQSGKEIKPSMFKYSDNIKQITIPSFIQSIGFKSFYRCTSLTTLVIPSSVTSIDDYAFSRCSSLQHISIPTSIKAISNCCFEFCLSLQEISLPPSIESIGSMAFQCCSRLRKVSLPSSLLSIGTCAFYSCYFLEIINIPKSVKYIGYDAFGGIKLYRGPSPNEEKNKIKGKHSGNMKKSKCNIC</sequence>
<organism evidence="1 2">
    <name type="scientific">Tritrichomonas musculus</name>
    <dbReference type="NCBI Taxonomy" id="1915356"/>
    <lineage>
        <taxon>Eukaryota</taxon>
        <taxon>Metamonada</taxon>
        <taxon>Parabasalia</taxon>
        <taxon>Tritrichomonadida</taxon>
        <taxon>Tritrichomonadidae</taxon>
        <taxon>Tritrichomonas</taxon>
    </lineage>
</organism>